<dbReference type="EMBL" id="JAFBDQ010000007">
    <property type="protein sequence ID" value="MBM7556884.1"/>
    <property type="molecule type" value="Genomic_DNA"/>
</dbReference>
<comment type="subcellular location">
    <subcellularLocation>
        <location evidence="1">Membrane</location>
    </subcellularLocation>
</comment>
<keyword evidence="6" id="KW-1185">Reference proteome</keyword>
<dbReference type="Proteomes" id="UP000774000">
    <property type="component" value="Unassembled WGS sequence"/>
</dbReference>
<comment type="caution">
    <text evidence="5">The sequence shown here is derived from an EMBL/GenBank/DDBJ whole genome shotgun (WGS) entry which is preliminary data.</text>
</comment>
<dbReference type="Gene3D" id="2.40.160.50">
    <property type="entry name" value="membrane protein fhac: a member of the omp85/tpsb transporter family"/>
    <property type="match status" value="1"/>
</dbReference>
<dbReference type="GO" id="GO:0019867">
    <property type="term" value="C:outer membrane"/>
    <property type="evidence" value="ECO:0007669"/>
    <property type="project" value="InterPro"/>
</dbReference>
<evidence type="ECO:0000256" key="1">
    <source>
        <dbReference type="ARBA" id="ARBA00004370"/>
    </source>
</evidence>
<evidence type="ECO:0000313" key="6">
    <source>
        <dbReference type="Proteomes" id="UP000774000"/>
    </source>
</evidence>
<feature type="domain" description="Bacterial surface antigen (D15)" evidence="4">
    <location>
        <begin position="82"/>
        <end position="341"/>
    </location>
</feature>
<evidence type="ECO:0000259" key="4">
    <source>
        <dbReference type="Pfam" id="PF01103"/>
    </source>
</evidence>
<accession>A0A939BR04</accession>
<organism evidence="5 6">
    <name type="scientific">Halanaerobacter jeridensis</name>
    <dbReference type="NCBI Taxonomy" id="706427"/>
    <lineage>
        <taxon>Bacteria</taxon>
        <taxon>Bacillati</taxon>
        <taxon>Bacillota</taxon>
        <taxon>Clostridia</taxon>
        <taxon>Halanaerobiales</taxon>
        <taxon>Halobacteroidaceae</taxon>
        <taxon>Halanaerobacter</taxon>
    </lineage>
</organism>
<name>A0A939BR04_9FIRM</name>
<feature type="chain" id="PRO_5037168175" evidence="3">
    <location>
        <begin position="22"/>
        <end position="341"/>
    </location>
</feature>
<dbReference type="InterPro" id="IPR000184">
    <property type="entry name" value="Bac_surfAg_D15"/>
</dbReference>
<keyword evidence="2" id="KW-0472">Membrane</keyword>
<feature type="signal peptide" evidence="3">
    <location>
        <begin position="1"/>
        <end position="21"/>
    </location>
</feature>
<reference evidence="5" key="1">
    <citation type="submission" date="2021-01" db="EMBL/GenBank/DDBJ databases">
        <title>Genomic Encyclopedia of Type Strains, Phase IV (KMG-IV): sequencing the most valuable type-strain genomes for metagenomic binning, comparative biology and taxonomic classification.</title>
        <authorList>
            <person name="Goeker M."/>
        </authorList>
    </citation>
    <scope>NUCLEOTIDE SEQUENCE</scope>
    <source>
        <strain evidence="5">DSM 23230</strain>
    </source>
</reference>
<evidence type="ECO:0000313" key="5">
    <source>
        <dbReference type="EMBL" id="MBM7556884.1"/>
    </source>
</evidence>
<proteinExistence type="predicted"/>
<gene>
    <name evidence="5" type="ORF">JOC47_001735</name>
</gene>
<sequence length="341" mass="38919">MIKKSILILLIVILSSGLAVANDPETTLIPIPLIFSSPETGLAGGGMGMYFKDTELKNIQSRFGAFYTAEGQANLFLQAEQEVDEYKYSGQFSYQDWVNKFYGLNNEVVFNDGLEYDSQGFSVEGGISKRLAPNSFLGLVANYESYDLNLERKLKQNIRGIAGVDLWGLGLKYTYDTRDRMMDTRSGQYLEYQSIIHSEDFSESDFIAHELDYRFFKQLAPKHVLGWQSKLIITNGALPLQKMNSLGNMRILRGYESDKFLAANKVATQLEYRYPIYKKWSGTLFAGIGEVYQEFEVDDLEESWGLGLRYNLDKKRGVNLRMDFAFNSQQSNFYFNVGEAF</sequence>
<dbReference type="RefSeq" id="WP_204701652.1">
    <property type="nucleotide sequence ID" value="NZ_JAFBDQ010000007.1"/>
</dbReference>
<dbReference type="AlphaFoldDB" id="A0A939BR04"/>
<evidence type="ECO:0000256" key="3">
    <source>
        <dbReference type="SAM" id="SignalP"/>
    </source>
</evidence>
<dbReference type="Pfam" id="PF01103">
    <property type="entry name" value="Omp85"/>
    <property type="match status" value="1"/>
</dbReference>
<evidence type="ECO:0000256" key="2">
    <source>
        <dbReference type="ARBA" id="ARBA00023136"/>
    </source>
</evidence>
<keyword evidence="3" id="KW-0732">Signal</keyword>
<protein>
    <submittedName>
        <fullName evidence="5">Outer membrane protein assembly factor BamA</fullName>
    </submittedName>
</protein>